<dbReference type="OrthoDB" id="449263at2759"/>
<comment type="caution">
    <text evidence="4">The sequence shown here is derived from an EMBL/GenBank/DDBJ whole genome shotgun (WGS) entry which is preliminary data.</text>
</comment>
<dbReference type="PANTHER" id="PTHR12143:SF42">
    <property type="entry name" value="PUTATIVE SUBFAMILY (AFU_ORTHOLOGUE AFUA_6G13760)-RELATED"/>
    <property type="match status" value="1"/>
</dbReference>
<name>A0A167Y943_9EURO</name>
<dbReference type="GO" id="GO:0006516">
    <property type="term" value="P:glycoprotein catabolic process"/>
    <property type="evidence" value="ECO:0007669"/>
    <property type="project" value="TreeGrafter"/>
</dbReference>
<feature type="compositionally biased region" description="Basic and acidic residues" evidence="1">
    <location>
        <begin position="1"/>
        <end position="11"/>
    </location>
</feature>
<dbReference type="Pfam" id="PF07971">
    <property type="entry name" value="Glyco_hydro_92"/>
    <property type="match status" value="1"/>
</dbReference>
<feature type="region of interest" description="Disordered" evidence="1">
    <location>
        <begin position="1"/>
        <end position="33"/>
    </location>
</feature>
<dbReference type="VEuPathDB" id="FungiDB:AAP_03649"/>
<organism evidence="4 5">
    <name type="scientific">Ascosphaera apis ARSEF 7405</name>
    <dbReference type="NCBI Taxonomy" id="392613"/>
    <lineage>
        <taxon>Eukaryota</taxon>
        <taxon>Fungi</taxon>
        <taxon>Dikarya</taxon>
        <taxon>Ascomycota</taxon>
        <taxon>Pezizomycotina</taxon>
        <taxon>Eurotiomycetes</taxon>
        <taxon>Eurotiomycetidae</taxon>
        <taxon>Onygenales</taxon>
        <taxon>Ascosphaeraceae</taxon>
        <taxon>Ascosphaera</taxon>
    </lineage>
</organism>
<dbReference type="Gene3D" id="1.20.1610.10">
    <property type="entry name" value="alpha-1,2-mannosidases domains"/>
    <property type="match status" value="1"/>
</dbReference>
<feature type="domain" description="Glycosyl hydrolase family 92" evidence="2">
    <location>
        <begin position="737"/>
        <end position="969"/>
    </location>
</feature>
<proteinExistence type="predicted"/>
<dbReference type="GO" id="GO:0000224">
    <property type="term" value="F:peptide-N4-(N-acetyl-beta-glucosaminyl)asparagine amidase activity"/>
    <property type="evidence" value="ECO:0007669"/>
    <property type="project" value="TreeGrafter"/>
</dbReference>
<evidence type="ECO:0000259" key="3">
    <source>
        <dbReference type="Pfam" id="PF17678"/>
    </source>
</evidence>
<feature type="compositionally biased region" description="Low complexity" evidence="1">
    <location>
        <begin position="16"/>
        <end position="27"/>
    </location>
</feature>
<dbReference type="InterPro" id="IPR050883">
    <property type="entry name" value="PNGase"/>
</dbReference>
<dbReference type="InterPro" id="IPR014718">
    <property type="entry name" value="GH-type_carb-bd"/>
</dbReference>
<evidence type="ECO:0000259" key="2">
    <source>
        <dbReference type="Pfam" id="PF07971"/>
    </source>
</evidence>
<feature type="compositionally biased region" description="Polar residues" evidence="1">
    <location>
        <begin position="130"/>
        <end position="158"/>
    </location>
</feature>
<dbReference type="GO" id="GO:0030246">
    <property type="term" value="F:carbohydrate binding"/>
    <property type="evidence" value="ECO:0007669"/>
    <property type="project" value="InterPro"/>
</dbReference>
<dbReference type="GO" id="GO:0005829">
    <property type="term" value="C:cytosol"/>
    <property type="evidence" value="ECO:0007669"/>
    <property type="project" value="TreeGrafter"/>
</dbReference>
<protein>
    <submittedName>
        <fullName evidence="4">Glycosyl hydrolase 92</fullName>
    </submittedName>
</protein>
<dbReference type="InterPro" id="IPR041371">
    <property type="entry name" value="GH92_N"/>
</dbReference>
<dbReference type="Gene3D" id="2.70.98.10">
    <property type="match status" value="1"/>
</dbReference>
<dbReference type="Pfam" id="PF17678">
    <property type="entry name" value="Glyco_hydro_92N"/>
    <property type="match status" value="1"/>
</dbReference>
<dbReference type="FunFam" id="1.20.1050.60:FF:000002">
    <property type="entry name" value="Glycosyl hydrolase family 92"/>
    <property type="match status" value="1"/>
</dbReference>
<dbReference type="Proteomes" id="UP000242877">
    <property type="component" value="Unassembled WGS sequence"/>
</dbReference>
<feature type="region of interest" description="Disordered" evidence="1">
    <location>
        <begin position="50"/>
        <end position="91"/>
    </location>
</feature>
<keyword evidence="4" id="KW-0378">Hydrolase</keyword>
<evidence type="ECO:0000256" key="1">
    <source>
        <dbReference type="SAM" id="MobiDB-lite"/>
    </source>
</evidence>
<evidence type="ECO:0000313" key="4">
    <source>
        <dbReference type="EMBL" id="KZZ91008.1"/>
    </source>
</evidence>
<dbReference type="PANTHER" id="PTHR12143">
    <property type="entry name" value="PEPTIDE N-GLYCANASE PNGASE -RELATED"/>
    <property type="match status" value="1"/>
</dbReference>
<dbReference type="InterPro" id="IPR012939">
    <property type="entry name" value="Glyco_hydro_92"/>
</dbReference>
<dbReference type="EMBL" id="AZGZ01000015">
    <property type="protein sequence ID" value="KZZ91008.1"/>
    <property type="molecule type" value="Genomic_DNA"/>
</dbReference>
<gene>
    <name evidence="4" type="ORF">AAP_03649</name>
</gene>
<dbReference type="GO" id="GO:0005975">
    <property type="term" value="P:carbohydrate metabolic process"/>
    <property type="evidence" value="ECO:0007669"/>
    <property type="project" value="InterPro"/>
</dbReference>
<dbReference type="InterPro" id="IPR008928">
    <property type="entry name" value="6-hairpin_glycosidase_sf"/>
</dbReference>
<feature type="region of interest" description="Disordered" evidence="1">
    <location>
        <begin position="126"/>
        <end position="158"/>
    </location>
</feature>
<dbReference type="SUPFAM" id="SSF48208">
    <property type="entry name" value="Six-hairpin glycosidases"/>
    <property type="match status" value="1"/>
</dbReference>
<dbReference type="AlphaFoldDB" id="A0A167Y943"/>
<evidence type="ECO:0000313" key="5">
    <source>
        <dbReference type="Proteomes" id="UP000242877"/>
    </source>
</evidence>
<feature type="region of interest" description="Disordered" evidence="1">
    <location>
        <begin position="347"/>
        <end position="385"/>
    </location>
</feature>
<dbReference type="GO" id="GO:0005634">
    <property type="term" value="C:nucleus"/>
    <property type="evidence" value="ECO:0007669"/>
    <property type="project" value="TreeGrafter"/>
</dbReference>
<keyword evidence="5" id="KW-1185">Reference proteome</keyword>
<accession>A0A167Y943</accession>
<reference evidence="4 5" key="1">
    <citation type="journal article" date="2016" name="Genome Biol. Evol.">
        <title>Divergent and convergent evolution of fungal pathogenicity.</title>
        <authorList>
            <person name="Shang Y."/>
            <person name="Xiao G."/>
            <person name="Zheng P."/>
            <person name="Cen K."/>
            <person name="Zhan S."/>
            <person name="Wang C."/>
        </authorList>
    </citation>
    <scope>NUCLEOTIDE SEQUENCE [LARGE SCALE GENOMIC DNA]</scope>
    <source>
        <strain evidence="4 5">ARSEF 7405</strain>
    </source>
</reference>
<sequence length="1021" mass="114895">MNQEDEIHRENLAFLRSQTRPSQARRSSSSRDHIRRLMMLEEETTAAMNEVSALRRRDSSRSPQSGFHLAARRQRTERARSPGSSTNPGYNVPMQGFYSWMASHSQGANDANSDVLDIFRNGLNRERNAESGNENRNSIRQRDGGNTSSGLQQVTFSDPSAVTTADLLQATLRRPRLSSRPRGTDMLASNYITEQDRMLNRRGEGSHLAARYRDLDSYNTVSLPYVQEAIRYLDRLRNIDAYNHPPEVQGKLHLLQRRSSAFVKNCISITPQVSCSWLHPGLSFEGSQHATHPPKDFDLRRRHVHHHHHGLGRRLAGHDSVFTNLRRRDPQFSLFSSGDVYWSAAPDTFDNMGDDSSPSRRPSDDGASDSPDTEQNTTSDRSEHWPVKVTIHDINYRNMTLCGTMEAYNIPDKPLTNQNGTHIVTFLEGEIVDFNRHSLRTRNFNANLEIDANYWHSLEPFKDMTDEEMMENLLNEEYMKKRLGEKYLLMRWKGTTAGGHVFPGATLPFGMVKAGPDTDGENQGGFTPESTVVTGFSHMHDDGTGGGASMGNFPIFAQAACPNGDLDKCKYKQADRALSFINGTEKGSPGYFTITLNDSTVVEMTVTHRSALYRFTFDKGKEQIEPLILVDLVDLSRSRSNGSASIDPDTGRMIGNGTFAPSFGIGTYDMHFCIDFKNADLKKTGSFMNNRQSPTVKNFTITNPSDALMSAGLWAQFDKPKDHLLVRVGISFISTQQACQNAEREQPAFDFKKTVSSARSAWADKFSVISVDNEGISKDMQISFWSGLYRSLISPQDYTGENPLWNSEEPYYDSFYCIWDSFRSVHPLFNIIDPHSQTLMLRSLIDIYRHEGWLPDCRMSLCKGHTQGGSNADVVIVDSFLKNITGVDWHTAYEALLQDAEVEPPNWDLEGRGGLESWKSLGYIPTDDFDPHGQGLITRSISRTVEYAYNDFVIAEMAKAIGRMDDHANHDTQMARGDIRTLRTAAPSLSLTNAISMLMVEKHMREALGCTHSSLHTTWQA</sequence>
<dbReference type="Gene3D" id="1.20.1050.60">
    <property type="entry name" value="alpha-1,2-mannosidase"/>
    <property type="match status" value="1"/>
</dbReference>
<feature type="domain" description="Glycosyl hydrolase family 92 N-terminal" evidence="3">
    <location>
        <begin position="494"/>
        <end position="731"/>
    </location>
</feature>